<name>A0A8B6GRQ0_MYTGA</name>
<organism evidence="1 2">
    <name type="scientific">Mytilus galloprovincialis</name>
    <name type="common">Mediterranean mussel</name>
    <dbReference type="NCBI Taxonomy" id="29158"/>
    <lineage>
        <taxon>Eukaryota</taxon>
        <taxon>Metazoa</taxon>
        <taxon>Spiralia</taxon>
        <taxon>Lophotrochozoa</taxon>
        <taxon>Mollusca</taxon>
        <taxon>Bivalvia</taxon>
        <taxon>Autobranchia</taxon>
        <taxon>Pteriomorphia</taxon>
        <taxon>Mytilida</taxon>
        <taxon>Mytiloidea</taxon>
        <taxon>Mytilidae</taxon>
        <taxon>Mytilinae</taxon>
        <taxon>Mytilus</taxon>
    </lineage>
</organism>
<gene>
    <name evidence="1" type="ORF">MGAL_10B012068</name>
</gene>
<comment type="caution">
    <text evidence="1">The sequence shown here is derived from an EMBL/GenBank/DDBJ whole genome shotgun (WGS) entry which is preliminary data.</text>
</comment>
<dbReference type="SUPFAM" id="SSF53335">
    <property type="entry name" value="S-adenosyl-L-methionine-dependent methyltransferases"/>
    <property type="match status" value="1"/>
</dbReference>
<sequence>MMKTNCPTEVSGKTNNPEFNGEVLNGVWKMRNQLSQQLNEMSRTVGRLQCENSNKETSNKGGWCKDTSYEDSGSHLTDKALIPTLSSFLRGKKVASFGDGPGAYKREILKLGQVKSYDAYDGAPFCEETSEGRVKFMDLTIPQYGIPLYDWILSLEVAEHIPKRYESVYLDNIFRHARAGIILSWATRNQGGTGHINEQSPQYVLDIMEKNGFYRDEKSSKQLRKSSTLWWLAKNTNVYRRISYKQFEENNTIFKWYL</sequence>
<protein>
    <recommendedName>
        <fullName evidence="3">Methyltransferase type 11 domain-containing protein</fullName>
    </recommendedName>
</protein>
<dbReference type="EMBL" id="UYJE01008856">
    <property type="protein sequence ID" value="VDI67972.1"/>
    <property type="molecule type" value="Genomic_DNA"/>
</dbReference>
<accession>A0A8B6GRQ0</accession>
<evidence type="ECO:0000313" key="2">
    <source>
        <dbReference type="Proteomes" id="UP000596742"/>
    </source>
</evidence>
<reference evidence="1" key="1">
    <citation type="submission" date="2018-11" db="EMBL/GenBank/DDBJ databases">
        <authorList>
            <person name="Alioto T."/>
            <person name="Alioto T."/>
        </authorList>
    </citation>
    <scope>NUCLEOTIDE SEQUENCE</scope>
</reference>
<dbReference type="Gene3D" id="3.40.50.150">
    <property type="entry name" value="Vaccinia Virus protein VP39"/>
    <property type="match status" value="1"/>
</dbReference>
<evidence type="ECO:0000313" key="1">
    <source>
        <dbReference type="EMBL" id="VDI67972.1"/>
    </source>
</evidence>
<dbReference type="InterPro" id="IPR029063">
    <property type="entry name" value="SAM-dependent_MTases_sf"/>
</dbReference>
<dbReference type="AlphaFoldDB" id="A0A8B6GRQ0"/>
<dbReference type="Proteomes" id="UP000596742">
    <property type="component" value="Unassembled WGS sequence"/>
</dbReference>
<dbReference type="OrthoDB" id="406773at2759"/>
<proteinExistence type="predicted"/>
<evidence type="ECO:0008006" key="3">
    <source>
        <dbReference type="Google" id="ProtNLM"/>
    </source>
</evidence>
<keyword evidence="2" id="KW-1185">Reference proteome</keyword>